<evidence type="ECO:0000313" key="3">
    <source>
        <dbReference type="Proteomes" id="UP000887116"/>
    </source>
</evidence>
<organism evidence="2 3">
    <name type="scientific">Trichonephila clavata</name>
    <name type="common">Joro spider</name>
    <name type="synonym">Nephila clavata</name>
    <dbReference type="NCBI Taxonomy" id="2740835"/>
    <lineage>
        <taxon>Eukaryota</taxon>
        <taxon>Metazoa</taxon>
        <taxon>Ecdysozoa</taxon>
        <taxon>Arthropoda</taxon>
        <taxon>Chelicerata</taxon>
        <taxon>Arachnida</taxon>
        <taxon>Araneae</taxon>
        <taxon>Araneomorphae</taxon>
        <taxon>Entelegynae</taxon>
        <taxon>Araneoidea</taxon>
        <taxon>Nephilidae</taxon>
        <taxon>Trichonephila</taxon>
    </lineage>
</organism>
<keyword evidence="3" id="KW-1185">Reference proteome</keyword>
<proteinExistence type="predicted"/>
<gene>
    <name evidence="2" type="ORF">TNCT_457721</name>
</gene>
<dbReference type="OrthoDB" id="10383322at2759"/>
<accession>A0A8X6FRP6</accession>
<evidence type="ECO:0000256" key="1">
    <source>
        <dbReference type="SAM" id="SignalP"/>
    </source>
</evidence>
<comment type="caution">
    <text evidence="2">The sequence shown here is derived from an EMBL/GenBank/DDBJ whole genome shotgun (WGS) entry which is preliminary data.</text>
</comment>
<feature type="chain" id="PRO_5036491507" evidence="1">
    <location>
        <begin position="31"/>
        <end position="98"/>
    </location>
</feature>
<dbReference type="Proteomes" id="UP000887116">
    <property type="component" value="Unassembled WGS sequence"/>
</dbReference>
<sequence>IESNSSPKSAIMKSVLACLLALSLLTTCYGFAITVQCYKKADGTNECIKHIDYNSNVASVSTGDAHAEVYAGPPIPTNDTQTLRYSDILSPNFHGIAR</sequence>
<protein>
    <submittedName>
        <fullName evidence="2">Uncharacterized protein</fullName>
    </submittedName>
</protein>
<dbReference type="EMBL" id="BMAO01023242">
    <property type="protein sequence ID" value="GFQ87562.1"/>
    <property type="molecule type" value="Genomic_DNA"/>
</dbReference>
<name>A0A8X6FRP6_TRICU</name>
<feature type="non-terminal residue" evidence="2">
    <location>
        <position position="98"/>
    </location>
</feature>
<evidence type="ECO:0000313" key="2">
    <source>
        <dbReference type="EMBL" id="GFQ87562.1"/>
    </source>
</evidence>
<reference evidence="2" key="1">
    <citation type="submission" date="2020-07" db="EMBL/GenBank/DDBJ databases">
        <title>Multicomponent nature underlies the extraordinary mechanical properties of spider dragline silk.</title>
        <authorList>
            <person name="Kono N."/>
            <person name="Nakamura H."/>
            <person name="Mori M."/>
            <person name="Yoshida Y."/>
            <person name="Ohtoshi R."/>
            <person name="Malay A.D."/>
            <person name="Moran D.A.P."/>
            <person name="Tomita M."/>
            <person name="Numata K."/>
            <person name="Arakawa K."/>
        </authorList>
    </citation>
    <scope>NUCLEOTIDE SEQUENCE</scope>
</reference>
<keyword evidence="1" id="KW-0732">Signal</keyword>
<dbReference type="AlphaFoldDB" id="A0A8X6FRP6"/>
<feature type="signal peptide" evidence="1">
    <location>
        <begin position="1"/>
        <end position="30"/>
    </location>
</feature>